<proteinExistence type="inferred from homology"/>
<evidence type="ECO:0000313" key="5">
    <source>
        <dbReference type="EMBL" id="KAK3594553.1"/>
    </source>
</evidence>
<dbReference type="NCBIfam" id="NF009709">
    <property type="entry name" value="PRK13238.1"/>
    <property type="match status" value="1"/>
</dbReference>
<protein>
    <recommendedName>
        <fullName evidence="4">Aromatic amino acid beta-eliminating lyase/threonine aldolase domain-containing protein</fullName>
    </recommendedName>
</protein>
<comment type="cofactor">
    <cofactor evidence="1">
        <name>pyridoxal 5'-phosphate</name>
        <dbReference type="ChEBI" id="CHEBI:597326"/>
    </cofactor>
</comment>
<evidence type="ECO:0000313" key="6">
    <source>
        <dbReference type="Proteomes" id="UP001195483"/>
    </source>
</evidence>
<dbReference type="GO" id="GO:0016829">
    <property type="term" value="F:lyase activity"/>
    <property type="evidence" value="ECO:0007669"/>
    <property type="project" value="InterPro"/>
</dbReference>
<sequence>MFSKFEPYRIKTVEPIPLTTRENRQKYLEEVAFNPNCLKANQVTIDLMSDSGTNALSCKQWSAMMQADESYAGADSFYTFETTVKKITGFPFIVPVHQGRAAEKILFKVILSETQVAYSNGFFDTNRVHILQNKVKAINIDTEAESCDFMGNIDCRKLEEMLAKDDQKVGVVVMTITNGEKGGWPVSIANIKEVAAICRKHNVLFYADACRFAENSWFIKTRENGFRDKTPSQIALEMFNEFDGCIISAKKDGICNIGGVFATRQRDVFEKFSQECILAEGHITYGGLAGRDLEAIAVGLTEALDEHYLQHRIEMVQEFGRMLELNGATILEPGGHAIFVDADKALPHIPRNQHPAWALTCAIYVEGGIRAFEYGNIKFGYKDENGKELYRHPEFVRLAISRRVYTMSHLKYVAEVFGKVIQNASKVRGLTIVRSPSFLRLFTIEMKEV</sequence>
<dbReference type="EMBL" id="JAEAOA010001420">
    <property type="protein sequence ID" value="KAK3594553.1"/>
    <property type="molecule type" value="Genomic_DNA"/>
</dbReference>
<dbReference type="PANTHER" id="PTHR32325:SF4">
    <property type="entry name" value="TRYPTOPHANASE"/>
    <property type="match status" value="1"/>
</dbReference>
<keyword evidence="6" id="KW-1185">Reference proteome</keyword>
<comment type="caution">
    <text evidence="5">The sequence shown here is derived from an EMBL/GenBank/DDBJ whole genome shotgun (WGS) entry which is preliminary data.</text>
</comment>
<organism evidence="5 6">
    <name type="scientific">Potamilus streckersoni</name>
    <dbReference type="NCBI Taxonomy" id="2493646"/>
    <lineage>
        <taxon>Eukaryota</taxon>
        <taxon>Metazoa</taxon>
        <taxon>Spiralia</taxon>
        <taxon>Lophotrochozoa</taxon>
        <taxon>Mollusca</taxon>
        <taxon>Bivalvia</taxon>
        <taxon>Autobranchia</taxon>
        <taxon>Heteroconchia</taxon>
        <taxon>Palaeoheterodonta</taxon>
        <taxon>Unionida</taxon>
        <taxon>Unionoidea</taxon>
        <taxon>Unionidae</taxon>
        <taxon>Ambleminae</taxon>
        <taxon>Lampsilini</taxon>
        <taxon>Potamilus</taxon>
    </lineage>
</organism>
<dbReference type="Gene3D" id="3.90.1150.10">
    <property type="entry name" value="Aspartate Aminotransferase, domain 1"/>
    <property type="match status" value="1"/>
</dbReference>
<keyword evidence="3" id="KW-0663">Pyridoxal phosphate</keyword>
<dbReference type="Proteomes" id="UP001195483">
    <property type="component" value="Unassembled WGS sequence"/>
</dbReference>
<dbReference type="SUPFAM" id="SSF53383">
    <property type="entry name" value="PLP-dependent transferases"/>
    <property type="match status" value="1"/>
</dbReference>
<dbReference type="InterPro" id="IPR015424">
    <property type="entry name" value="PyrdxlP-dep_Trfase"/>
</dbReference>
<reference evidence="5" key="1">
    <citation type="journal article" date="2021" name="Genome Biol. Evol.">
        <title>A High-Quality Reference Genome for a Parasitic Bivalve with Doubly Uniparental Inheritance (Bivalvia: Unionida).</title>
        <authorList>
            <person name="Smith C.H."/>
        </authorList>
    </citation>
    <scope>NUCLEOTIDE SEQUENCE</scope>
    <source>
        <strain evidence="5">CHS0354</strain>
    </source>
</reference>
<comment type="similarity">
    <text evidence="2">Belongs to the beta-eliminating lyase family.</text>
</comment>
<dbReference type="InterPro" id="IPR015421">
    <property type="entry name" value="PyrdxlP-dep_Trfase_major"/>
</dbReference>
<evidence type="ECO:0000256" key="1">
    <source>
        <dbReference type="ARBA" id="ARBA00001933"/>
    </source>
</evidence>
<dbReference type="PANTHER" id="PTHR32325">
    <property type="entry name" value="BETA-ELIMINATING LYASE-LIKE PROTEIN-RELATED"/>
    <property type="match status" value="1"/>
</dbReference>
<reference evidence="5" key="3">
    <citation type="submission" date="2023-05" db="EMBL/GenBank/DDBJ databases">
        <authorList>
            <person name="Smith C.H."/>
        </authorList>
    </citation>
    <scope>NUCLEOTIDE SEQUENCE</scope>
    <source>
        <strain evidence="5">CHS0354</strain>
        <tissue evidence="5">Mantle</tissue>
    </source>
</reference>
<evidence type="ECO:0000256" key="3">
    <source>
        <dbReference type="ARBA" id="ARBA00022898"/>
    </source>
</evidence>
<dbReference type="GO" id="GO:0006520">
    <property type="term" value="P:amino acid metabolic process"/>
    <property type="evidence" value="ECO:0007669"/>
    <property type="project" value="InterPro"/>
</dbReference>
<dbReference type="InterPro" id="IPR001597">
    <property type="entry name" value="ArAA_b-elim_lyase/Thr_aldolase"/>
</dbReference>
<dbReference type="Gene3D" id="3.40.640.10">
    <property type="entry name" value="Type I PLP-dependent aspartate aminotransferase-like (Major domain)"/>
    <property type="match status" value="1"/>
</dbReference>
<evidence type="ECO:0000259" key="4">
    <source>
        <dbReference type="Pfam" id="PF01212"/>
    </source>
</evidence>
<name>A0AAE0VXS4_9BIVA</name>
<reference evidence="5" key="2">
    <citation type="journal article" date="2021" name="Genome Biol. Evol.">
        <title>Developing a high-quality reference genome for a parasitic bivalve with doubly uniparental inheritance (Bivalvia: Unionida).</title>
        <authorList>
            <person name="Smith C.H."/>
        </authorList>
    </citation>
    <scope>NUCLEOTIDE SEQUENCE</scope>
    <source>
        <strain evidence="5">CHS0354</strain>
        <tissue evidence="5">Mantle</tissue>
    </source>
</reference>
<dbReference type="AlphaFoldDB" id="A0AAE0VXS4"/>
<evidence type="ECO:0000256" key="2">
    <source>
        <dbReference type="ARBA" id="ARBA00009721"/>
    </source>
</evidence>
<gene>
    <name evidence="5" type="ORF">CHS0354_023610</name>
</gene>
<dbReference type="InterPro" id="IPR015422">
    <property type="entry name" value="PyrdxlP-dep_Trfase_small"/>
</dbReference>
<feature type="domain" description="Aromatic amino acid beta-eliminating lyase/threonine aldolase" evidence="4">
    <location>
        <begin position="46"/>
        <end position="415"/>
    </location>
</feature>
<dbReference type="Pfam" id="PF01212">
    <property type="entry name" value="Beta_elim_lyase"/>
    <property type="match status" value="1"/>
</dbReference>
<accession>A0AAE0VXS4</accession>